<sequence>MALLQMAHSHLRLVYTEVVRGYQMSAVQLKGELPPHAVREVDETYSRRERERIIRCGLAVDAIERVWQ</sequence>
<accession>A0A7W0CNZ6</accession>
<name>A0A7W0CNZ6_9ACTN</name>
<dbReference type="AlphaFoldDB" id="A0A7W0CNZ6"/>
<comment type="caution">
    <text evidence="1">The sequence shown here is derived from an EMBL/GenBank/DDBJ whole genome shotgun (WGS) entry which is preliminary data.</text>
</comment>
<dbReference type="Proteomes" id="UP000530928">
    <property type="component" value="Unassembled WGS sequence"/>
</dbReference>
<keyword evidence="2" id="KW-1185">Reference proteome</keyword>
<protein>
    <submittedName>
        <fullName evidence="1">Uncharacterized protein</fullName>
    </submittedName>
</protein>
<evidence type="ECO:0000313" key="1">
    <source>
        <dbReference type="EMBL" id="MBA2894440.1"/>
    </source>
</evidence>
<organism evidence="1 2">
    <name type="scientific">Nonomuraea soli</name>
    <dbReference type="NCBI Taxonomy" id="1032476"/>
    <lineage>
        <taxon>Bacteria</taxon>
        <taxon>Bacillati</taxon>
        <taxon>Actinomycetota</taxon>
        <taxon>Actinomycetes</taxon>
        <taxon>Streptosporangiales</taxon>
        <taxon>Streptosporangiaceae</taxon>
        <taxon>Nonomuraea</taxon>
    </lineage>
</organism>
<dbReference type="RefSeq" id="WP_181613209.1">
    <property type="nucleotide sequence ID" value="NZ_BAABAM010000004.1"/>
</dbReference>
<evidence type="ECO:0000313" key="2">
    <source>
        <dbReference type="Proteomes" id="UP000530928"/>
    </source>
</evidence>
<proteinExistence type="predicted"/>
<reference evidence="1 2" key="1">
    <citation type="submission" date="2020-07" db="EMBL/GenBank/DDBJ databases">
        <title>Genomic Encyclopedia of Type Strains, Phase IV (KMG-IV): sequencing the most valuable type-strain genomes for metagenomic binning, comparative biology and taxonomic classification.</title>
        <authorList>
            <person name="Goeker M."/>
        </authorList>
    </citation>
    <scope>NUCLEOTIDE SEQUENCE [LARGE SCALE GENOMIC DNA]</scope>
    <source>
        <strain evidence="1 2">DSM 45533</strain>
    </source>
</reference>
<dbReference type="EMBL" id="JACDUR010000006">
    <property type="protein sequence ID" value="MBA2894440.1"/>
    <property type="molecule type" value="Genomic_DNA"/>
</dbReference>
<gene>
    <name evidence="1" type="ORF">HNR30_005812</name>
</gene>